<dbReference type="AlphaFoldDB" id="A0A6P0HET1"/>
<accession>A0A6P0HET1</accession>
<dbReference type="RefSeq" id="WP_163770552.1">
    <property type="nucleotide sequence ID" value="NZ_JAAGXA010000001.1"/>
</dbReference>
<keyword evidence="3" id="KW-1185">Reference proteome</keyword>
<dbReference type="SUPFAM" id="SSF46785">
    <property type="entry name" value="Winged helix' DNA-binding domain"/>
    <property type="match status" value="1"/>
</dbReference>
<sequence>MSSSDAPGWTFLSNHGHVLVALSRDPAARIREIAAIVGITERAAQAILKDLEVAGYVTKEKVGRRNAYSLNTDLRLRHPAETETSVRDLLDIFA</sequence>
<reference evidence="2 3" key="1">
    <citation type="journal article" date="2014" name="Int. J. Syst. Evol. Microbiol.">
        <title>Nocardioides zeae sp. nov., isolated from the stem of Zea mays.</title>
        <authorList>
            <person name="Glaeser S.P."/>
            <person name="McInroy J.A."/>
            <person name="Busse H.J."/>
            <person name="Kampfer P."/>
        </authorList>
    </citation>
    <scope>NUCLEOTIDE SEQUENCE [LARGE SCALE GENOMIC DNA]</scope>
    <source>
        <strain evidence="2 3">JCM 30728</strain>
    </source>
</reference>
<evidence type="ECO:0000259" key="1">
    <source>
        <dbReference type="Pfam" id="PF12802"/>
    </source>
</evidence>
<dbReference type="Gene3D" id="1.10.10.10">
    <property type="entry name" value="Winged helix-like DNA-binding domain superfamily/Winged helix DNA-binding domain"/>
    <property type="match status" value="1"/>
</dbReference>
<gene>
    <name evidence="2" type="ORF">G3T38_03005</name>
</gene>
<dbReference type="InterPro" id="IPR011991">
    <property type="entry name" value="ArsR-like_HTH"/>
</dbReference>
<protein>
    <submittedName>
        <fullName evidence="2">Helix-turn-helix transcriptional regulator</fullName>
    </submittedName>
</protein>
<dbReference type="Proteomes" id="UP000468687">
    <property type="component" value="Unassembled WGS sequence"/>
</dbReference>
<dbReference type="GO" id="GO:0003700">
    <property type="term" value="F:DNA-binding transcription factor activity"/>
    <property type="evidence" value="ECO:0007669"/>
    <property type="project" value="InterPro"/>
</dbReference>
<dbReference type="InterPro" id="IPR036388">
    <property type="entry name" value="WH-like_DNA-bd_sf"/>
</dbReference>
<dbReference type="InterPro" id="IPR036390">
    <property type="entry name" value="WH_DNA-bd_sf"/>
</dbReference>
<dbReference type="CDD" id="cd00090">
    <property type="entry name" value="HTH_ARSR"/>
    <property type="match status" value="1"/>
</dbReference>
<dbReference type="InterPro" id="IPR000835">
    <property type="entry name" value="HTH_MarR-typ"/>
</dbReference>
<evidence type="ECO:0000313" key="2">
    <source>
        <dbReference type="EMBL" id="NEN77242.1"/>
    </source>
</evidence>
<dbReference type="EMBL" id="JAAGXA010000001">
    <property type="protein sequence ID" value="NEN77242.1"/>
    <property type="molecule type" value="Genomic_DNA"/>
</dbReference>
<feature type="domain" description="HTH marR-type" evidence="1">
    <location>
        <begin position="15"/>
        <end position="62"/>
    </location>
</feature>
<name>A0A6P0HET1_9ACTN</name>
<dbReference type="Pfam" id="PF12802">
    <property type="entry name" value="MarR_2"/>
    <property type="match status" value="1"/>
</dbReference>
<evidence type="ECO:0000313" key="3">
    <source>
        <dbReference type="Proteomes" id="UP000468687"/>
    </source>
</evidence>
<comment type="caution">
    <text evidence="2">The sequence shown here is derived from an EMBL/GenBank/DDBJ whole genome shotgun (WGS) entry which is preliminary data.</text>
</comment>
<organism evidence="2 3">
    <name type="scientific">Nocardioides zeae</name>
    <dbReference type="NCBI Taxonomy" id="1457234"/>
    <lineage>
        <taxon>Bacteria</taxon>
        <taxon>Bacillati</taxon>
        <taxon>Actinomycetota</taxon>
        <taxon>Actinomycetes</taxon>
        <taxon>Propionibacteriales</taxon>
        <taxon>Nocardioidaceae</taxon>
        <taxon>Nocardioides</taxon>
    </lineage>
</organism>
<proteinExistence type="predicted"/>